<dbReference type="Pfam" id="PF14508">
    <property type="entry name" value="GH97_N"/>
    <property type="match status" value="1"/>
</dbReference>
<feature type="domain" description="F5/8 type C" evidence="7">
    <location>
        <begin position="75"/>
        <end position="234"/>
    </location>
</feature>
<dbReference type="InterPro" id="IPR013785">
    <property type="entry name" value="Aldolase_TIM"/>
</dbReference>
<dbReference type="Gene3D" id="2.60.40.1180">
    <property type="entry name" value="Golgi alpha-mannosidase II"/>
    <property type="match status" value="1"/>
</dbReference>
<dbReference type="InterPro" id="IPR008979">
    <property type="entry name" value="Galactose-bd-like_sf"/>
</dbReference>
<evidence type="ECO:0000256" key="4">
    <source>
        <dbReference type="SAM" id="MobiDB-lite"/>
    </source>
</evidence>
<dbReference type="InterPro" id="IPR029483">
    <property type="entry name" value="GH97_C"/>
</dbReference>
<evidence type="ECO:0000259" key="7">
    <source>
        <dbReference type="PROSITE" id="PS50022"/>
    </source>
</evidence>
<dbReference type="PROSITE" id="PS50022">
    <property type="entry name" value="FA58C_3"/>
    <property type="match status" value="2"/>
</dbReference>
<keyword evidence="6" id="KW-0732">Signal</keyword>
<evidence type="ECO:0000256" key="6">
    <source>
        <dbReference type="SAM" id="SignalP"/>
    </source>
</evidence>
<evidence type="ECO:0000256" key="5">
    <source>
        <dbReference type="SAM" id="Phobius"/>
    </source>
</evidence>
<dbReference type="InterPro" id="IPR017853">
    <property type="entry name" value="GH"/>
</dbReference>
<feature type="coiled-coil region" evidence="3">
    <location>
        <begin position="1399"/>
        <end position="1426"/>
    </location>
</feature>
<dbReference type="GO" id="GO:0016798">
    <property type="term" value="F:hydrolase activity, acting on glycosyl bonds"/>
    <property type="evidence" value="ECO:0007669"/>
    <property type="project" value="UniProtKB-KW"/>
</dbReference>
<dbReference type="Gene3D" id="2.70.98.10">
    <property type="match status" value="1"/>
</dbReference>
<dbReference type="Proteomes" id="UP000653127">
    <property type="component" value="Unassembled WGS sequence"/>
</dbReference>
<proteinExistence type="predicted"/>
<dbReference type="Gene3D" id="1.20.1270.70">
    <property type="entry name" value="Designed single chain three-helix bundle"/>
    <property type="match status" value="3"/>
</dbReference>
<dbReference type="Gene3D" id="3.20.20.70">
    <property type="entry name" value="Aldolase class I"/>
    <property type="match status" value="1"/>
</dbReference>
<dbReference type="SUPFAM" id="SSF51445">
    <property type="entry name" value="(Trans)glycosidases"/>
    <property type="match status" value="1"/>
</dbReference>
<dbReference type="InterPro" id="IPR013780">
    <property type="entry name" value="Glyco_hydro_b"/>
</dbReference>
<dbReference type="RefSeq" id="WP_249282810.1">
    <property type="nucleotide sequence ID" value="NZ_JACRST010000009.1"/>
</dbReference>
<dbReference type="Pfam" id="PF07554">
    <property type="entry name" value="FIVAR"/>
    <property type="match status" value="3"/>
</dbReference>
<feature type="coiled-coil region" evidence="3">
    <location>
        <begin position="1309"/>
        <end position="1336"/>
    </location>
</feature>
<gene>
    <name evidence="8" type="ORF">H8711_07260</name>
</gene>
<organism evidence="8 9">
    <name type="scientific">Ligaoa zhengdingensis</name>
    <dbReference type="NCBI Taxonomy" id="2763658"/>
    <lineage>
        <taxon>Bacteria</taxon>
        <taxon>Bacillati</taxon>
        <taxon>Bacillota</taxon>
        <taxon>Clostridia</taxon>
        <taxon>Eubacteriales</taxon>
        <taxon>Oscillospiraceae</taxon>
        <taxon>Ligaoa</taxon>
    </lineage>
</organism>
<dbReference type="Pfam" id="PF14509">
    <property type="entry name" value="GH97_C"/>
    <property type="match status" value="1"/>
</dbReference>
<feature type="compositionally biased region" description="Low complexity" evidence="4">
    <location>
        <begin position="40"/>
        <end position="57"/>
    </location>
</feature>
<dbReference type="InterPro" id="IPR029486">
    <property type="entry name" value="GH97_N"/>
</dbReference>
<feature type="chain" id="PRO_5037426048" evidence="6">
    <location>
        <begin position="29"/>
        <end position="1729"/>
    </location>
</feature>
<dbReference type="InterPro" id="IPR019563">
    <property type="entry name" value="GH97_catalytic"/>
</dbReference>
<feature type="coiled-coil region" evidence="3">
    <location>
        <begin position="237"/>
        <end position="264"/>
    </location>
</feature>
<keyword evidence="5" id="KW-1133">Transmembrane helix</keyword>
<comment type="caution">
    <text evidence="8">The sequence shown here is derived from an EMBL/GenBank/DDBJ whole genome shotgun (WGS) entry which is preliminary data.</text>
</comment>
<sequence length="1729" mass="188400">MKKQMFKAILAAILAMQLALSGSIAAMAEGIETEPPVELSAVEPSESPAVPEEPAVPDGELKEEDPAEIAEAQAPVLLAASVPEGAEKIPQDTLTVSSTNGREDYPDTNAVDGNPNTLWHTAGGANPPHDFFIDMGSEQAVSLIEITGRKGSGNSLNGFPAKIEVYASEDGEIYEELVGQVNWTGTTLSSGMVKTIELDNAVTTRYLKLHITDTIINSSPYKPAAIAELNLYYIEPFTQLETLIEDAEKLLDRVTAEEDRAALQAAIDAAAEFVAADNPTEIDAELEKLQAVMDEIAEKLIVRYDVSSPDGSLTATFWLDAKGTPRYQVVRGDETLVGESSMGVTLVEENGGALTSELSLLSVDTAEVDTSWTPAVKWTRDEIPDVYTQSVFHLGDEAGRRMDIIFRAYDEGFGFRYFFPEEDNALTDFTIYQENSTFAIPAGTRAHAHGTHSQSIPNDVMIEKLIGTHYVPIVLEYESGSKAGMFESDLYDYARLKLDANGGVLSSNVRWGSANITASVPFESPWRGMIVADSLGGLQENNYLVQNLADEQKIQDMSWIKTGQLIREAKLTEENTKECIDFAAENGIEYILYDSGWYGTENDPAMNPMEPFIGEFPYMLGGSSMRSCYVDVRDAAKWAAEKDIGVILYVNHIHLEEYDLDEVFRTYKEWGIKGVKFGFVNVGNQYWTKWLADAVATAAKYDLVVKIHDEYIPTGLDRAYPNLLNVEGVLGDEGSPNYAADLKQVFTRMILGPADHTFCYPMMKYRGAIKTDAYSLASPMLFYAPLSCPFWYGSPADYPDDSAYPERKFWVDMPGEWDESRHIDSSFGEYYTMARRNGEEWFLGSLSAVNRDLEFTPDFLTPGVSYVAECYTNSAGDTLSNNKVAISKYIVNSETEFLFPMIVGGGLSVRMVPATEAEISSIAPYSKHRERLGNRLKVAEQLDLSVYTTRSLRESDIVAVREAARLVYENIAAEEADVILAADNLESAMAALVEKTFYFEKIDQSLLSASASTERPGTHEAKFVLDGNPDSIWHIKGGVGVDPPPFEFWLDLGEERAVDAIEITGRRDSGSSYNGFPVVIEVYTSEDGVTYDKQVTSVNWKGMSVGAGTTRRIDLPETINSRYIELHILDAYHNNSPYVPAAIAELNLYYSPFSYLNRLVSRANDLLPRITDEAEKAAWIAAIDDAVYYAETAQNTDELAAYEQALEALVAPFAADKAILTDLLAATDGKYDGNRFTAQSWAAFAKALNNAKVVEKDIAATQQEVYSAYLELVKARDGLTYAVDTSLLELAIKLAEEVLENTGMTDKSRLELTEAVEAARAVLNNAEATQSEVNAQYKAVMTKITELVPVDKKWLGETIEAARGLQKKNYTTASWAAFVEKLAAAELVYGNNAASETQVKEALDALMKAMTELESLTVNKVALQNAVDLANELIDSGKYDEATLADLIAAVADAQRVLDDEHATQQRVDGAKVAVVTATAKVRLKKALDDAKVEKAALSKSDYTARSWKNYLSIIEKAEMVYNDMGATEEQIDLAASQLKGAADVLRRPSSSKNSVAQVSDSDYWAGVAEKISGADKGGKVNATLEGGAMMPATVIDTLKGRDVTLVVTISDKNYELNGLSELKGYSASAVYYTAEEIMAMAGGEAKTAAAEIPVNSNPETGGGIAMAVAPEAVAPAEAASANETIGGAQAAAETAVDLSAWEIVAMAVAAAAVLVGTALVLLRKRNRD</sequence>
<feature type="signal peptide" evidence="6">
    <location>
        <begin position="1"/>
        <end position="28"/>
    </location>
</feature>
<protein>
    <submittedName>
        <fullName evidence="8">Glycoside hydrolase family 97 N-terminal domain-containing protein</fullName>
    </submittedName>
</protein>
<evidence type="ECO:0000256" key="3">
    <source>
        <dbReference type="SAM" id="Coils"/>
    </source>
</evidence>
<keyword evidence="2" id="KW-0326">Glycosidase</keyword>
<name>A0A926DZ32_9FIRM</name>
<keyword evidence="3" id="KW-0175">Coiled coil</keyword>
<dbReference type="Gene3D" id="1.20.1270.90">
    <property type="entry name" value="AF1782-like"/>
    <property type="match status" value="2"/>
</dbReference>
<accession>A0A926DZ32</accession>
<dbReference type="Pfam" id="PF10566">
    <property type="entry name" value="Glyco_hydro_97"/>
    <property type="match status" value="1"/>
</dbReference>
<evidence type="ECO:0000313" key="8">
    <source>
        <dbReference type="EMBL" id="MBC8546731.1"/>
    </source>
</evidence>
<evidence type="ECO:0000256" key="1">
    <source>
        <dbReference type="ARBA" id="ARBA00022801"/>
    </source>
</evidence>
<dbReference type="EMBL" id="JACRST010000009">
    <property type="protein sequence ID" value="MBC8546731.1"/>
    <property type="molecule type" value="Genomic_DNA"/>
</dbReference>
<dbReference type="PANTHER" id="PTHR35803:SF3">
    <property type="entry name" value="ALPHA-GLUCOSIDASE"/>
    <property type="match status" value="1"/>
</dbReference>
<dbReference type="SUPFAM" id="SSF49785">
    <property type="entry name" value="Galactose-binding domain-like"/>
    <property type="match status" value="2"/>
</dbReference>
<reference evidence="8" key="1">
    <citation type="submission" date="2020-08" db="EMBL/GenBank/DDBJ databases">
        <title>Genome public.</title>
        <authorList>
            <person name="Liu C."/>
            <person name="Sun Q."/>
        </authorList>
    </citation>
    <scope>NUCLEOTIDE SEQUENCE</scope>
    <source>
        <strain evidence="8">NSJ-31</strain>
    </source>
</reference>
<dbReference type="InterPro" id="IPR000421">
    <property type="entry name" value="FA58C"/>
</dbReference>
<keyword evidence="5" id="KW-0472">Membrane</keyword>
<dbReference type="Pfam" id="PF00754">
    <property type="entry name" value="F5_F8_type_C"/>
    <property type="match status" value="2"/>
</dbReference>
<feature type="domain" description="F5/8 type C" evidence="7">
    <location>
        <begin position="990"/>
        <end position="1151"/>
    </location>
</feature>
<dbReference type="InterPro" id="IPR014718">
    <property type="entry name" value="GH-type_carb-bd"/>
</dbReference>
<keyword evidence="1 8" id="KW-0378">Hydrolase</keyword>
<dbReference type="PANTHER" id="PTHR35803">
    <property type="entry name" value="GLUCAN 1,4-ALPHA-GLUCOSIDASE SUSB-RELATED"/>
    <property type="match status" value="1"/>
</dbReference>
<dbReference type="Gene3D" id="2.60.120.260">
    <property type="entry name" value="Galactose-binding domain-like"/>
    <property type="match status" value="2"/>
</dbReference>
<keyword evidence="9" id="KW-1185">Reference proteome</keyword>
<keyword evidence="5" id="KW-0812">Transmembrane</keyword>
<dbReference type="InterPro" id="IPR052720">
    <property type="entry name" value="Glycosyl_hydrolase_97"/>
</dbReference>
<feature type="transmembrane region" description="Helical" evidence="5">
    <location>
        <begin position="1704"/>
        <end position="1723"/>
    </location>
</feature>
<feature type="region of interest" description="Disordered" evidence="4">
    <location>
        <begin position="36"/>
        <end position="64"/>
    </location>
</feature>
<evidence type="ECO:0000256" key="2">
    <source>
        <dbReference type="ARBA" id="ARBA00023295"/>
    </source>
</evidence>
<evidence type="ECO:0000313" key="9">
    <source>
        <dbReference type="Proteomes" id="UP000653127"/>
    </source>
</evidence>
<feature type="region of interest" description="Disordered" evidence="4">
    <location>
        <begin position="81"/>
        <end position="102"/>
    </location>
</feature>
<dbReference type="GO" id="GO:0030246">
    <property type="term" value="F:carbohydrate binding"/>
    <property type="evidence" value="ECO:0007669"/>
    <property type="project" value="InterPro"/>
</dbReference>